<comment type="caution">
    <text evidence="2">The sequence shown here is derived from an EMBL/GenBank/DDBJ whole genome shotgun (WGS) entry which is preliminary data.</text>
</comment>
<feature type="signal peptide" evidence="1">
    <location>
        <begin position="1"/>
        <end position="22"/>
    </location>
</feature>
<keyword evidence="1" id="KW-0732">Signal</keyword>
<evidence type="ECO:0000313" key="3">
    <source>
        <dbReference type="Proteomes" id="UP000093432"/>
    </source>
</evidence>
<dbReference type="Proteomes" id="UP000093432">
    <property type="component" value="Unassembled WGS sequence"/>
</dbReference>
<proteinExistence type="predicted"/>
<sequence>MMIRNCYILKYPVLLLAFCALLLNCNKSESQKILEKTGLFINCKGQEHHIIGEKFRVEDYGKVTYNNGVKILDSEILKKLFNEKKQFFIEKGWQNIEDNTSIIEFSPIDKGKNTFVEYDNKYLFIIKDSILRDTLKIKKDYYYSICQLDKQNSKHGIAIGKYIINNNDDFFEIHQVYSIGNGKLRKENLDIKIYDCPAPTNYIRDEEPNSYKFGILNGEKLERFWYQNTPEKKLNDNFNNTLQDWEGVYLNSDDKNLKTYQSIIDKVGWFKLKITAHEILFSADTRMRDDYPQSDPGGVYLRKKCDYYIFPNEDKIEIYSKKYDDPNSSPVNIRGNKKDLLITLYKKDKVFYGTANVIEESEQYDNSARIKGKTPYQFYKFSLEEDKD</sequence>
<name>A0A1B8ZEG3_9FLAO</name>
<feature type="chain" id="PRO_5008620590" description="DKNYY family protein" evidence="1">
    <location>
        <begin position="23"/>
        <end position="388"/>
    </location>
</feature>
<evidence type="ECO:0000256" key="1">
    <source>
        <dbReference type="SAM" id="SignalP"/>
    </source>
</evidence>
<evidence type="ECO:0008006" key="4">
    <source>
        <dbReference type="Google" id="ProtNLM"/>
    </source>
</evidence>
<evidence type="ECO:0000313" key="2">
    <source>
        <dbReference type="EMBL" id="OCA69999.1"/>
    </source>
</evidence>
<dbReference type="OrthoDB" id="1222280at2"/>
<dbReference type="RefSeq" id="WP_065400499.1">
    <property type="nucleotide sequence ID" value="NZ_MAYG01000023.1"/>
</dbReference>
<protein>
    <recommendedName>
        <fullName evidence="4">DKNYY family protein</fullName>
    </recommendedName>
</protein>
<gene>
    <name evidence="2" type="ORF">BBI00_19225</name>
</gene>
<accession>A0A1B8ZEG3</accession>
<dbReference type="AlphaFoldDB" id="A0A1B8ZEG3"/>
<organism evidence="2 3">
    <name type="scientific">Chryseobacterium arthrosphaerae</name>
    <dbReference type="NCBI Taxonomy" id="651561"/>
    <lineage>
        <taxon>Bacteria</taxon>
        <taxon>Pseudomonadati</taxon>
        <taxon>Bacteroidota</taxon>
        <taxon>Flavobacteriia</taxon>
        <taxon>Flavobacteriales</taxon>
        <taxon>Weeksellaceae</taxon>
        <taxon>Chryseobacterium group</taxon>
        <taxon>Chryseobacterium</taxon>
    </lineage>
</organism>
<dbReference type="EMBL" id="MAYG01000023">
    <property type="protein sequence ID" value="OCA69999.1"/>
    <property type="molecule type" value="Genomic_DNA"/>
</dbReference>
<dbReference type="STRING" id="651561.BBI00_19225"/>
<reference evidence="3" key="1">
    <citation type="submission" date="2016-07" db="EMBL/GenBank/DDBJ databases">
        <authorList>
            <person name="Florea S."/>
            <person name="Webb J.S."/>
            <person name="Jaromczyk J."/>
            <person name="Schardl C.L."/>
        </authorList>
    </citation>
    <scope>NUCLEOTIDE SEQUENCE [LARGE SCALE GENOMIC DNA]</scope>
    <source>
        <strain evidence="3">CC-VM-7</strain>
    </source>
</reference>